<gene>
    <name evidence="1" type="ORF">PODLI_1B012153</name>
</gene>
<dbReference type="EMBL" id="OX395128">
    <property type="protein sequence ID" value="CAI5771293.1"/>
    <property type="molecule type" value="Genomic_DNA"/>
</dbReference>
<dbReference type="AlphaFoldDB" id="A0AA35P3U3"/>
<keyword evidence="2" id="KW-1185">Reference proteome</keyword>
<evidence type="ECO:0000313" key="2">
    <source>
        <dbReference type="Proteomes" id="UP001178461"/>
    </source>
</evidence>
<proteinExistence type="predicted"/>
<reference evidence="1" key="1">
    <citation type="submission" date="2022-12" db="EMBL/GenBank/DDBJ databases">
        <authorList>
            <person name="Alioto T."/>
            <person name="Alioto T."/>
            <person name="Gomez Garrido J."/>
        </authorList>
    </citation>
    <scope>NUCLEOTIDE SEQUENCE</scope>
</reference>
<accession>A0AA35P3U3</accession>
<dbReference type="Proteomes" id="UP001178461">
    <property type="component" value="Chromosome 3"/>
</dbReference>
<protein>
    <submittedName>
        <fullName evidence="1">Uncharacterized protein</fullName>
    </submittedName>
</protein>
<organism evidence="1 2">
    <name type="scientific">Podarcis lilfordi</name>
    <name type="common">Lilford's wall lizard</name>
    <dbReference type="NCBI Taxonomy" id="74358"/>
    <lineage>
        <taxon>Eukaryota</taxon>
        <taxon>Metazoa</taxon>
        <taxon>Chordata</taxon>
        <taxon>Craniata</taxon>
        <taxon>Vertebrata</taxon>
        <taxon>Euteleostomi</taxon>
        <taxon>Lepidosauria</taxon>
        <taxon>Squamata</taxon>
        <taxon>Bifurcata</taxon>
        <taxon>Unidentata</taxon>
        <taxon>Episquamata</taxon>
        <taxon>Laterata</taxon>
        <taxon>Lacertibaenia</taxon>
        <taxon>Lacertidae</taxon>
        <taxon>Podarcis</taxon>
    </lineage>
</organism>
<evidence type="ECO:0000313" key="1">
    <source>
        <dbReference type="EMBL" id="CAI5771293.1"/>
    </source>
</evidence>
<name>A0AA35P3U3_9SAUR</name>
<sequence>MQGARKGRIQWTKSSYDIHEIASCFFDVARYFQVTFIMRTRNISVVRTQILGQELETKPTPPLHVICWSDLNNIAYAQELKEAKEFLSPYDIRMFLHGPASGVKELHDTIQQLNLRKCNPEQCLEGETTLNLYISCSVLLRGNVYADCNMAAFNSPVPFLAVQKKQLCSMSSFFNSSGKRGEHNALNDLPSTCADEQGCSFQDWAWQLEPRLVFTSLCKATAQRHPVDN</sequence>